<evidence type="ECO:0000256" key="1">
    <source>
        <dbReference type="ARBA" id="ARBA00023030"/>
    </source>
</evidence>
<name>A0A2D0T1E4_ICTPU</name>
<dbReference type="InterPro" id="IPR000072">
    <property type="entry name" value="PDGF/VEGF_dom"/>
</dbReference>
<feature type="domain" description="Platelet-derived growth factor (PDGF) family profile" evidence="6">
    <location>
        <begin position="36"/>
        <end position="133"/>
    </location>
</feature>
<comment type="similarity">
    <text evidence="3">Belongs to the PDGF/VEGF growth factor family.</text>
</comment>
<evidence type="ECO:0000259" key="6">
    <source>
        <dbReference type="PROSITE" id="PS50278"/>
    </source>
</evidence>
<reference evidence="8" key="1">
    <citation type="submission" date="2025-08" db="UniProtKB">
        <authorList>
            <consortium name="RefSeq"/>
        </authorList>
    </citation>
    <scope>IDENTIFICATION</scope>
    <source>
        <tissue evidence="8">Blood</tissue>
    </source>
</reference>
<dbReference type="OMA" id="EAHECHP"/>
<dbReference type="GO" id="GO:0042056">
    <property type="term" value="F:chemoattractant activity"/>
    <property type="evidence" value="ECO:0007669"/>
    <property type="project" value="TreeGrafter"/>
</dbReference>
<accession>A0A2D0T1E4</accession>
<dbReference type="GO" id="GO:0050930">
    <property type="term" value="P:induction of positive chemotaxis"/>
    <property type="evidence" value="ECO:0007669"/>
    <property type="project" value="TreeGrafter"/>
</dbReference>
<keyword evidence="1 3" id="KW-0339">Growth factor</keyword>
<dbReference type="SMART" id="SM00141">
    <property type="entry name" value="PDGF"/>
    <property type="match status" value="1"/>
</dbReference>
<evidence type="ECO:0000313" key="8">
    <source>
        <dbReference type="RefSeq" id="XP_017348737.1"/>
    </source>
</evidence>
<dbReference type="GO" id="GO:0045766">
    <property type="term" value="P:positive regulation of angiogenesis"/>
    <property type="evidence" value="ECO:0007669"/>
    <property type="project" value="TreeGrafter"/>
</dbReference>
<dbReference type="GO" id="GO:0005172">
    <property type="term" value="F:vascular endothelial growth factor receptor binding"/>
    <property type="evidence" value="ECO:0007669"/>
    <property type="project" value="TreeGrafter"/>
</dbReference>
<dbReference type="GeneID" id="108279200"/>
<dbReference type="SUPFAM" id="SSF57501">
    <property type="entry name" value="Cystine-knot cytokines"/>
    <property type="match status" value="1"/>
</dbReference>
<protein>
    <submittedName>
        <fullName evidence="8">Vascular endothelial growth factor A</fullName>
    </submittedName>
</protein>
<dbReference type="InterPro" id="IPR029034">
    <property type="entry name" value="Cystine-knot_cytokine"/>
</dbReference>
<dbReference type="GO" id="GO:0016020">
    <property type="term" value="C:membrane"/>
    <property type="evidence" value="ECO:0007669"/>
    <property type="project" value="InterPro"/>
</dbReference>
<keyword evidence="7" id="KW-1185">Reference proteome</keyword>
<dbReference type="RefSeq" id="XP_017348737.1">
    <property type="nucleotide sequence ID" value="XM_017493248.3"/>
</dbReference>
<dbReference type="PANTHER" id="PTHR12025:SF14">
    <property type="entry name" value="SNAKE VENOM VASCULAR ENDOTHELIAL GROWTH FACTOR TOXIN VR-1'-LIKE ISOFORM X1-RELATED"/>
    <property type="match status" value="1"/>
</dbReference>
<evidence type="ECO:0000313" key="7">
    <source>
        <dbReference type="Proteomes" id="UP000221080"/>
    </source>
</evidence>
<proteinExistence type="inferred from homology"/>
<dbReference type="GO" id="GO:0060754">
    <property type="term" value="P:positive regulation of mast cell chemotaxis"/>
    <property type="evidence" value="ECO:0007669"/>
    <property type="project" value="TreeGrafter"/>
</dbReference>
<dbReference type="PROSITE" id="PS50278">
    <property type="entry name" value="PDGF_2"/>
    <property type="match status" value="1"/>
</dbReference>
<dbReference type="Gene3D" id="2.10.90.10">
    <property type="entry name" value="Cystine-knot cytokines"/>
    <property type="match status" value="1"/>
</dbReference>
<evidence type="ECO:0000256" key="5">
    <source>
        <dbReference type="SAM" id="SignalP"/>
    </source>
</evidence>
<dbReference type="AlphaFoldDB" id="A0A2D0T1E4"/>
<dbReference type="Proteomes" id="UP000221080">
    <property type="component" value="Unplaced"/>
</dbReference>
<evidence type="ECO:0000256" key="2">
    <source>
        <dbReference type="ARBA" id="ARBA00023157"/>
    </source>
</evidence>
<evidence type="ECO:0000256" key="4">
    <source>
        <dbReference type="SAM" id="MobiDB-lite"/>
    </source>
</evidence>
<dbReference type="GO" id="GO:0001666">
    <property type="term" value="P:response to hypoxia"/>
    <property type="evidence" value="ECO:0007669"/>
    <property type="project" value="TreeGrafter"/>
</dbReference>
<gene>
    <name evidence="8" type="primary">LOC108279200</name>
</gene>
<dbReference type="PANTHER" id="PTHR12025">
    <property type="entry name" value="VASCULAR ENDOTHELIAL GROWTH FACTOR"/>
    <property type="match status" value="1"/>
</dbReference>
<feature type="signal peptide" evidence="5">
    <location>
        <begin position="1"/>
        <end position="21"/>
    </location>
</feature>
<dbReference type="Pfam" id="PF00341">
    <property type="entry name" value="PDGF"/>
    <property type="match status" value="1"/>
</dbReference>
<feature type="region of interest" description="Disordered" evidence="4">
    <location>
        <begin position="23"/>
        <end position="45"/>
    </location>
</feature>
<dbReference type="KEGG" id="ipu:108279200"/>
<dbReference type="GO" id="GO:0002040">
    <property type="term" value="P:sprouting angiogenesis"/>
    <property type="evidence" value="ECO:0007669"/>
    <property type="project" value="TreeGrafter"/>
</dbReference>
<evidence type="ECO:0000256" key="3">
    <source>
        <dbReference type="RuleBase" id="RU003818"/>
    </source>
</evidence>
<organism evidence="7 8">
    <name type="scientific">Ictalurus punctatus</name>
    <name type="common">Channel catfish</name>
    <name type="synonym">Silurus punctatus</name>
    <dbReference type="NCBI Taxonomy" id="7998"/>
    <lineage>
        <taxon>Eukaryota</taxon>
        <taxon>Metazoa</taxon>
        <taxon>Chordata</taxon>
        <taxon>Craniata</taxon>
        <taxon>Vertebrata</taxon>
        <taxon>Euteleostomi</taxon>
        <taxon>Actinopterygii</taxon>
        <taxon>Neopterygii</taxon>
        <taxon>Teleostei</taxon>
        <taxon>Ostariophysi</taxon>
        <taxon>Siluriformes</taxon>
        <taxon>Ictaluridae</taxon>
        <taxon>Ictalurus</taxon>
    </lineage>
</organism>
<dbReference type="GO" id="GO:0008083">
    <property type="term" value="F:growth factor activity"/>
    <property type="evidence" value="ECO:0007669"/>
    <property type="project" value="UniProtKB-KW"/>
</dbReference>
<keyword evidence="5" id="KW-0732">Signal</keyword>
<dbReference type="STRING" id="7998.ENSIPUP00000030754"/>
<keyword evidence="2" id="KW-1015">Disulfide bond</keyword>
<dbReference type="InterPro" id="IPR050507">
    <property type="entry name" value="PDGF/VEGF_growth_factor"/>
</dbReference>
<dbReference type="GO" id="GO:0001938">
    <property type="term" value="P:positive regulation of endothelial cell proliferation"/>
    <property type="evidence" value="ECO:0007669"/>
    <property type="project" value="TreeGrafter"/>
</dbReference>
<feature type="chain" id="PRO_5012745400" evidence="5">
    <location>
        <begin position="22"/>
        <end position="136"/>
    </location>
</feature>
<dbReference type="GO" id="GO:0048010">
    <property type="term" value="P:vascular endothelial growth factor receptor signaling pathway"/>
    <property type="evidence" value="ECO:0007669"/>
    <property type="project" value="TreeGrafter"/>
</dbReference>
<dbReference type="OrthoDB" id="6370328at2759"/>
<dbReference type="GO" id="GO:0005615">
    <property type="term" value="C:extracellular space"/>
    <property type="evidence" value="ECO:0007669"/>
    <property type="project" value="TreeGrafter"/>
</dbReference>
<feature type="compositionally biased region" description="Basic and acidic residues" evidence="4">
    <location>
        <begin position="29"/>
        <end position="45"/>
    </location>
</feature>
<sequence>MSQVLLWLLLVVTLPLQTCRGDKSQGYNEDTRETSNKGKTMEDLKKQSDCQPRESLINVYDEFPDEIQYTIVPHCVPLQRCLGCCTDEEQMCMPKRTETVNLEVFRTYSNGTSEIIKLPFLKHTRCQCRHQKKSNN</sequence>
<dbReference type="GO" id="GO:0038084">
    <property type="term" value="P:vascular endothelial growth factor signaling pathway"/>
    <property type="evidence" value="ECO:0007669"/>
    <property type="project" value="TreeGrafter"/>
</dbReference>